<dbReference type="AlphaFoldDB" id="A0A7Y0FLC2"/>
<accession>A0A7Y0FLC2</accession>
<name>A0A7Y0FLC2_9BACT</name>
<keyword evidence="2" id="KW-1185">Reference proteome</keyword>
<comment type="caution">
    <text evidence="1">The sequence shown here is derived from an EMBL/GenBank/DDBJ whole genome shotgun (WGS) entry which is preliminary data.</text>
</comment>
<evidence type="ECO:0000313" key="2">
    <source>
        <dbReference type="Proteomes" id="UP000559626"/>
    </source>
</evidence>
<dbReference type="EMBL" id="JABBGH010000001">
    <property type="protein sequence ID" value="NML64662.1"/>
    <property type="molecule type" value="Genomic_DNA"/>
</dbReference>
<evidence type="ECO:0000313" key="1">
    <source>
        <dbReference type="EMBL" id="NML64662.1"/>
    </source>
</evidence>
<protein>
    <submittedName>
        <fullName evidence="1">Uncharacterized protein</fullName>
    </submittedName>
</protein>
<dbReference type="Gene3D" id="3.40.630.30">
    <property type="match status" value="1"/>
</dbReference>
<organism evidence="1 2">
    <name type="scientific">Hymenobacter polaris</name>
    <dbReference type="NCBI Taxonomy" id="2682546"/>
    <lineage>
        <taxon>Bacteria</taxon>
        <taxon>Pseudomonadati</taxon>
        <taxon>Bacteroidota</taxon>
        <taxon>Cytophagia</taxon>
        <taxon>Cytophagales</taxon>
        <taxon>Hymenobacteraceae</taxon>
        <taxon>Hymenobacter</taxon>
    </lineage>
</organism>
<reference evidence="1 2" key="1">
    <citation type="submission" date="2020-04" db="EMBL/GenBank/DDBJ databases">
        <title>Hymenobacter polaris sp. nov., isolated from Arctic soil.</title>
        <authorList>
            <person name="Dahal R.H."/>
        </authorList>
    </citation>
    <scope>NUCLEOTIDE SEQUENCE [LARGE SCALE GENOMIC DNA]</scope>
    <source>
        <strain evidence="1 2">RP-2-7</strain>
    </source>
</reference>
<dbReference type="Proteomes" id="UP000559626">
    <property type="component" value="Unassembled WGS sequence"/>
</dbReference>
<dbReference type="RefSeq" id="WP_169529946.1">
    <property type="nucleotide sequence ID" value="NZ_JABBGH010000001.1"/>
</dbReference>
<gene>
    <name evidence="1" type="ORF">HHL22_05535</name>
</gene>
<proteinExistence type="predicted"/>
<sequence>MKLFSSSLLDAAPPGWVVYAAAAGPGQVPAGPRRPLAFASWLFLEPTHQALQPVAGPVLSFFLEEEAAGRTVAQLFVALGYPAPGQASSPAQAPFGAVQLAPGVPAAALHALLAAAEAALRQQGQQRLHLRSPAPCYDPLGLLQLAEVLTERGYRVALAEENYHLDPARDYEAHLHPSERRRLRRCHRLGLVPEQEPPLILPWAYDFIAHCRHERGQQLSLPLVRLQELFRAFPAQHLLFSVRKPGGEWVALTIAIQASAGVLYNFYPASPLADNQLSPTVLLNESLHAYARASGLAAVDLGTSTLPAGPGAGLPNEPLLRFKRHLGGVVGTKLSWELALG</sequence>
<dbReference type="InterPro" id="IPR016181">
    <property type="entry name" value="Acyl_CoA_acyltransferase"/>
</dbReference>
<dbReference type="SUPFAM" id="SSF55729">
    <property type="entry name" value="Acyl-CoA N-acyltransferases (Nat)"/>
    <property type="match status" value="1"/>
</dbReference>